<dbReference type="Proteomes" id="UP000594463">
    <property type="component" value="Chromosome"/>
</dbReference>
<evidence type="ECO:0000313" key="4">
    <source>
        <dbReference type="Proteomes" id="UP000594463"/>
    </source>
</evidence>
<dbReference type="RefSeq" id="WP_218112755.1">
    <property type="nucleotide sequence ID" value="NZ_CP065383.1"/>
</dbReference>
<evidence type="ECO:0000313" key="3">
    <source>
        <dbReference type="EMBL" id="QPM67558.1"/>
    </source>
</evidence>
<protein>
    <recommendedName>
        <fullName evidence="2">Ferrous iron transporter FeoA-like domain-containing protein</fullName>
    </recommendedName>
</protein>
<dbReference type="PANTHER" id="PTHR43151:SF1">
    <property type="entry name" value="SSR2333 PROTEIN"/>
    <property type="match status" value="1"/>
</dbReference>
<evidence type="ECO:0000256" key="1">
    <source>
        <dbReference type="ARBA" id="ARBA00023004"/>
    </source>
</evidence>
<organism evidence="3 4">
    <name type="scientific">Atribacter laminatus</name>
    <dbReference type="NCBI Taxonomy" id="2847778"/>
    <lineage>
        <taxon>Bacteria</taxon>
        <taxon>Pseudomonadati</taxon>
        <taxon>Atribacterota</taxon>
        <taxon>Atribacteria</taxon>
        <taxon>Atribacterales</taxon>
        <taxon>Atribacteraceae</taxon>
        <taxon>Atribacter</taxon>
    </lineage>
</organism>
<dbReference type="PANTHER" id="PTHR43151">
    <property type="entry name" value="FEOA FAMILY PROTEIN"/>
    <property type="match status" value="1"/>
</dbReference>
<feature type="domain" description="Ferrous iron transporter FeoA-like" evidence="2">
    <location>
        <begin position="16"/>
        <end position="88"/>
    </location>
</feature>
<dbReference type="InterPro" id="IPR007167">
    <property type="entry name" value="Fe-transptr_FeoA-like"/>
</dbReference>
<sequence>MILKRCIVPKSADSCTTLIDMLPGQTGTITEIDHGHGLVRKLCVMGIIPGKKVMKISQILVGGPIVIRIDDHDLALGRGIASRIKVKIEK</sequence>
<keyword evidence="1" id="KW-0408">Iron</keyword>
<dbReference type="Pfam" id="PF04023">
    <property type="entry name" value="FeoA"/>
    <property type="match status" value="1"/>
</dbReference>
<dbReference type="EMBL" id="CP065383">
    <property type="protein sequence ID" value="QPM67558.1"/>
    <property type="molecule type" value="Genomic_DNA"/>
</dbReference>
<dbReference type="SMART" id="SM00899">
    <property type="entry name" value="FeoA"/>
    <property type="match status" value="1"/>
</dbReference>
<dbReference type="GO" id="GO:0046914">
    <property type="term" value="F:transition metal ion binding"/>
    <property type="evidence" value="ECO:0007669"/>
    <property type="project" value="InterPro"/>
</dbReference>
<dbReference type="InterPro" id="IPR008988">
    <property type="entry name" value="Transcriptional_repressor_C"/>
</dbReference>
<evidence type="ECO:0000259" key="2">
    <source>
        <dbReference type="SMART" id="SM00899"/>
    </source>
</evidence>
<reference evidence="3 4" key="1">
    <citation type="journal article" date="2021" name="Nat. Commun.">
        <title>Isolation of a member of the candidate phylum Atribacteria reveals a unique cell membrane structure.</title>
        <authorList>
            <person name="Taiki K."/>
            <person name="Nobu M.K."/>
            <person name="Kusada H."/>
            <person name="Meng X.-Y."/>
            <person name="Hosoki N."/>
            <person name="Uematsu K."/>
            <person name="Yoshioka H."/>
            <person name="Kamagata Y."/>
            <person name="Tamaki H."/>
        </authorList>
    </citation>
    <scope>NUCLEOTIDE SEQUENCE [LARGE SCALE GENOMIC DNA]</scope>
    <source>
        <strain evidence="3 4">RT761</strain>
    </source>
</reference>
<gene>
    <name evidence="3" type="ORF">RT761_00761</name>
</gene>
<dbReference type="InterPro" id="IPR038157">
    <property type="entry name" value="FeoA_core_dom"/>
</dbReference>
<dbReference type="InterPro" id="IPR053184">
    <property type="entry name" value="FeoA-like"/>
</dbReference>
<proteinExistence type="predicted"/>
<accession>A0A7T1AKG3</accession>
<name>A0A7T1AKG3_ATRLM</name>
<dbReference type="KEGG" id="alam:RT761_00761"/>
<keyword evidence="4" id="KW-1185">Reference proteome</keyword>
<dbReference type="AlphaFoldDB" id="A0A7T1AKG3"/>
<dbReference type="Gene3D" id="2.30.30.90">
    <property type="match status" value="1"/>
</dbReference>
<dbReference type="SUPFAM" id="SSF50037">
    <property type="entry name" value="C-terminal domain of transcriptional repressors"/>
    <property type="match status" value="1"/>
</dbReference>